<dbReference type="Proteomes" id="UP000215559">
    <property type="component" value="Unassembled WGS sequence"/>
</dbReference>
<evidence type="ECO:0000256" key="1">
    <source>
        <dbReference type="SAM" id="Coils"/>
    </source>
</evidence>
<name>A0A235BXZ0_UNCW3</name>
<proteinExistence type="predicted"/>
<sequence length="129" mass="14532">MKPRVVVWTIVGILAVIGVIFLISTSGRRPTAHKNLATLKIQLDRTQKQLDQLTEKVAQAKAAMPPGADMKQFARIDSLVAEVGQNLKQIEKIGKVNEAFDRLAEVRKLIGSARRIFDQTKRRPYRRSI</sequence>
<comment type="caution">
    <text evidence="3">The sequence shown here is derived from an EMBL/GenBank/DDBJ whole genome shotgun (WGS) entry which is preliminary data.</text>
</comment>
<accession>A0A235BXZ0</accession>
<organism evidence="3 4">
    <name type="scientific">candidate division WOR-3 bacterium JGI_Cruoil_03_51_56</name>
    <dbReference type="NCBI Taxonomy" id="1973747"/>
    <lineage>
        <taxon>Bacteria</taxon>
        <taxon>Bacteria division WOR-3</taxon>
    </lineage>
</organism>
<gene>
    <name evidence="3" type="ORF">CH330_00680</name>
</gene>
<evidence type="ECO:0000313" key="4">
    <source>
        <dbReference type="Proteomes" id="UP000215559"/>
    </source>
</evidence>
<evidence type="ECO:0000256" key="2">
    <source>
        <dbReference type="SAM" id="Phobius"/>
    </source>
</evidence>
<dbReference type="EMBL" id="NOZP01000015">
    <property type="protein sequence ID" value="OYD17208.1"/>
    <property type="molecule type" value="Genomic_DNA"/>
</dbReference>
<keyword evidence="2" id="KW-0472">Membrane</keyword>
<protein>
    <submittedName>
        <fullName evidence="3">Uncharacterized protein</fullName>
    </submittedName>
</protein>
<feature type="coiled-coil region" evidence="1">
    <location>
        <begin position="36"/>
        <end position="63"/>
    </location>
</feature>
<feature type="transmembrane region" description="Helical" evidence="2">
    <location>
        <begin position="6"/>
        <end position="24"/>
    </location>
</feature>
<dbReference type="AlphaFoldDB" id="A0A235BXZ0"/>
<reference evidence="3 4" key="1">
    <citation type="submission" date="2017-07" db="EMBL/GenBank/DDBJ databases">
        <title>Recovery of genomes from metagenomes via a dereplication, aggregation, and scoring strategy.</title>
        <authorList>
            <person name="Sieber C.M."/>
            <person name="Probst A.J."/>
            <person name="Sharrar A."/>
            <person name="Thomas B.C."/>
            <person name="Hess M."/>
            <person name="Tringe S.G."/>
            <person name="Banfield J.F."/>
        </authorList>
    </citation>
    <scope>NUCLEOTIDE SEQUENCE [LARGE SCALE GENOMIC DNA]</scope>
    <source>
        <strain evidence="3">JGI_Cruoil_03_51_56</strain>
    </source>
</reference>
<keyword evidence="2" id="KW-0812">Transmembrane</keyword>
<keyword evidence="1" id="KW-0175">Coiled coil</keyword>
<keyword evidence="2" id="KW-1133">Transmembrane helix</keyword>
<evidence type="ECO:0000313" key="3">
    <source>
        <dbReference type="EMBL" id="OYD17208.1"/>
    </source>
</evidence>